<dbReference type="EnsemblMetazoa" id="CJA31432a.1">
    <property type="protein sequence ID" value="CJA31432a.1"/>
    <property type="gene ID" value="WBGene00207279"/>
</dbReference>
<organism evidence="1 2">
    <name type="scientific">Caenorhabditis japonica</name>
    <dbReference type="NCBI Taxonomy" id="281687"/>
    <lineage>
        <taxon>Eukaryota</taxon>
        <taxon>Metazoa</taxon>
        <taxon>Ecdysozoa</taxon>
        <taxon>Nematoda</taxon>
        <taxon>Chromadorea</taxon>
        <taxon>Rhabditida</taxon>
        <taxon>Rhabditina</taxon>
        <taxon>Rhabditomorpha</taxon>
        <taxon>Rhabditoidea</taxon>
        <taxon>Rhabditidae</taxon>
        <taxon>Peloderinae</taxon>
        <taxon>Caenorhabditis</taxon>
    </lineage>
</organism>
<protein>
    <recommendedName>
        <fullName evidence="3">Sugar phosphate transporter domain-containing protein</fullName>
    </recommendedName>
</protein>
<keyword evidence="2" id="KW-1185">Reference proteome</keyword>
<proteinExistence type="predicted"/>
<reference evidence="2" key="1">
    <citation type="submission" date="2010-08" db="EMBL/GenBank/DDBJ databases">
        <authorList>
            <consortium name="Caenorhabditis japonica Sequencing Consortium"/>
            <person name="Wilson R.K."/>
        </authorList>
    </citation>
    <scope>NUCLEOTIDE SEQUENCE [LARGE SCALE GENOMIC DNA]</scope>
    <source>
        <strain evidence="2">DF5081</strain>
    </source>
</reference>
<name>A0A8R1IFZ5_CAEJA</name>
<evidence type="ECO:0000313" key="2">
    <source>
        <dbReference type="Proteomes" id="UP000005237"/>
    </source>
</evidence>
<accession>A0A8R1IFZ5</accession>
<dbReference type="AlphaFoldDB" id="A0A8R1IFZ5"/>
<sequence>MVENSKMKTTHRKAFINVPISISGEMAEWSKALVLGTSPSGGVTSPLTHNISATAKSAAQTVIAVILFSEVKSVLWWTSNSIVLIGSGLYTWIRNSEMESRLSTKARMNKKTK</sequence>
<evidence type="ECO:0008006" key="3">
    <source>
        <dbReference type="Google" id="ProtNLM"/>
    </source>
</evidence>
<evidence type="ECO:0000313" key="1">
    <source>
        <dbReference type="EnsemblMetazoa" id="CJA31432a.1"/>
    </source>
</evidence>
<reference evidence="1" key="2">
    <citation type="submission" date="2022-06" db="UniProtKB">
        <authorList>
            <consortium name="EnsemblMetazoa"/>
        </authorList>
    </citation>
    <scope>IDENTIFICATION</scope>
    <source>
        <strain evidence="1">DF5081</strain>
    </source>
</reference>
<dbReference type="Proteomes" id="UP000005237">
    <property type="component" value="Unassembled WGS sequence"/>
</dbReference>